<proteinExistence type="predicted"/>
<keyword evidence="3" id="KW-0378">Hydrolase</keyword>
<dbReference type="Gene3D" id="3.20.20.80">
    <property type="entry name" value="Glycosidases"/>
    <property type="match status" value="1"/>
</dbReference>
<feature type="chain" id="PRO_5001703578" evidence="1">
    <location>
        <begin position="20"/>
        <end position="525"/>
    </location>
</feature>
<accession>A0A074YUX4</accession>
<feature type="signal peptide" evidence="1">
    <location>
        <begin position="1"/>
        <end position="19"/>
    </location>
</feature>
<dbReference type="InParanoid" id="A0A074YUX4"/>
<dbReference type="InterPro" id="IPR024655">
    <property type="entry name" value="Asl1_glyco_hydro_catalytic"/>
</dbReference>
<evidence type="ECO:0000313" key="3">
    <source>
        <dbReference type="EMBL" id="KEQ99974.1"/>
    </source>
</evidence>
<dbReference type="SUPFAM" id="SSF51445">
    <property type="entry name" value="(Trans)glycosidases"/>
    <property type="match status" value="1"/>
</dbReference>
<keyword evidence="4" id="KW-1185">Reference proteome</keyword>
<evidence type="ECO:0000256" key="1">
    <source>
        <dbReference type="SAM" id="SignalP"/>
    </source>
</evidence>
<dbReference type="InterPro" id="IPR053183">
    <property type="entry name" value="ASL1"/>
</dbReference>
<gene>
    <name evidence="3" type="ORF">AUEXF2481DRAFT_35898</name>
</gene>
<keyword evidence="1" id="KW-0732">Signal</keyword>
<evidence type="ECO:0000259" key="2">
    <source>
        <dbReference type="Pfam" id="PF11790"/>
    </source>
</evidence>
<feature type="domain" description="Asl1-like glycosyl hydrolase catalytic" evidence="2">
    <location>
        <begin position="297"/>
        <end position="519"/>
    </location>
</feature>
<name>A0A074YUX4_AURSE</name>
<dbReference type="RefSeq" id="XP_013348218.1">
    <property type="nucleotide sequence ID" value="XM_013492764.1"/>
</dbReference>
<evidence type="ECO:0000313" key="4">
    <source>
        <dbReference type="Proteomes" id="UP000030641"/>
    </source>
</evidence>
<organism evidence="3 4">
    <name type="scientific">Aureobasidium subglaciale (strain EXF-2481)</name>
    <name type="common">Aureobasidium pullulans var. subglaciale</name>
    <dbReference type="NCBI Taxonomy" id="1043005"/>
    <lineage>
        <taxon>Eukaryota</taxon>
        <taxon>Fungi</taxon>
        <taxon>Dikarya</taxon>
        <taxon>Ascomycota</taxon>
        <taxon>Pezizomycotina</taxon>
        <taxon>Dothideomycetes</taxon>
        <taxon>Dothideomycetidae</taxon>
        <taxon>Dothideales</taxon>
        <taxon>Saccotheciaceae</taxon>
        <taxon>Aureobasidium</taxon>
    </lineage>
</organism>
<sequence length="525" mass="53256">MSSVNTKFAVLALAGSAIAIPSFGHGKHHGKHHKHYFGSSGIATGTGSPYGMANATGIWGTGTAVGSNGLVASTGLASGSFVHPSAVVPHTGSSEAAAALSSTCTDSVVSVTHTNRVTVTVHASSAEAAPAQTTLSTKAYVQSAELDSAEFNSTSISLASSSAIASSSVAFSSSVVVVANTSESAASSSVSVSSAATSIDLELQNKGHQKWTRSSTAAASTVAAQSTSAVAVAPIASSAVSTSSVYVAPASSSSSSSSVVYVAPTSAVVVSSSSAKASSTSSSAAPVSSNTGNGKRGLAYNTASLLGCFENNDQVTWGYNWDSDSAGLSSSFNYVPLLWGTSNGHAEVWNERATDALASGSTHLMSFNEPDMTSQANMSPEEAASAYKTYMMPFAGKAKLGAPAVTNGGGSMGLNWLSAFLAACDGCQVDFVSIHWYDSASNTAYFKEHVQNATDVSGGKPVWVTEFAPTGASDSAVATFLEDVMPWMDSQSFVERYSYFMASDGVLISGTEPSTFGTTYATYSS</sequence>
<dbReference type="PANTHER" id="PTHR34154">
    <property type="entry name" value="ALKALI-SENSITIVE LINKAGE PROTEIN 1"/>
    <property type="match status" value="1"/>
</dbReference>
<dbReference type="InterPro" id="IPR017853">
    <property type="entry name" value="GH"/>
</dbReference>
<dbReference type="Pfam" id="PF11790">
    <property type="entry name" value="Glyco_hydro_cc"/>
    <property type="match status" value="1"/>
</dbReference>
<dbReference type="GO" id="GO:0009277">
    <property type="term" value="C:fungal-type cell wall"/>
    <property type="evidence" value="ECO:0007669"/>
    <property type="project" value="TreeGrafter"/>
</dbReference>
<dbReference type="AlphaFoldDB" id="A0A074YUX4"/>
<dbReference type="GO" id="GO:0071966">
    <property type="term" value="P:fungal-type cell wall polysaccharide metabolic process"/>
    <property type="evidence" value="ECO:0007669"/>
    <property type="project" value="TreeGrafter"/>
</dbReference>
<dbReference type="OMA" id="SHKRGVC"/>
<dbReference type="STRING" id="1043005.A0A074YUX4"/>
<dbReference type="OrthoDB" id="43654at2759"/>
<dbReference type="EMBL" id="KL584750">
    <property type="protein sequence ID" value="KEQ99974.1"/>
    <property type="molecule type" value="Genomic_DNA"/>
</dbReference>
<dbReference type="GO" id="GO:0016787">
    <property type="term" value="F:hydrolase activity"/>
    <property type="evidence" value="ECO:0007669"/>
    <property type="project" value="UniProtKB-KW"/>
</dbReference>
<reference evidence="3 4" key="1">
    <citation type="journal article" date="2014" name="BMC Genomics">
        <title>Genome sequencing of four Aureobasidium pullulans varieties: biotechnological potential, stress tolerance, and description of new species.</title>
        <authorList>
            <person name="Gostin Ar C."/>
            <person name="Ohm R.A."/>
            <person name="Kogej T."/>
            <person name="Sonjak S."/>
            <person name="Turk M."/>
            <person name="Zajc J."/>
            <person name="Zalar P."/>
            <person name="Grube M."/>
            <person name="Sun H."/>
            <person name="Han J."/>
            <person name="Sharma A."/>
            <person name="Chiniquy J."/>
            <person name="Ngan C.Y."/>
            <person name="Lipzen A."/>
            <person name="Barry K."/>
            <person name="Grigoriev I.V."/>
            <person name="Gunde-Cimerman N."/>
        </authorList>
    </citation>
    <scope>NUCLEOTIDE SEQUENCE [LARGE SCALE GENOMIC DNA]</scope>
    <source>
        <strain evidence="3 4">EXF-2481</strain>
    </source>
</reference>
<dbReference type="PANTHER" id="PTHR34154:SF10">
    <property type="entry name" value="ASL1-LIKE GLYCOSYL HYDROLASE CATALYTIC DOMAIN-CONTAINING PROTEIN"/>
    <property type="match status" value="1"/>
</dbReference>
<dbReference type="Proteomes" id="UP000030641">
    <property type="component" value="Unassembled WGS sequence"/>
</dbReference>
<dbReference type="HOGENOM" id="CLU_040908_4_1_1"/>
<protein>
    <submittedName>
        <fullName evidence="3">Glycoside hydrolase family 128 protein</fullName>
    </submittedName>
</protein>
<dbReference type="GeneID" id="25365428"/>